<keyword evidence="2" id="KW-1185">Reference proteome</keyword>
<dbReference type="AlphaFoldDB" id="A0A0D3ALE2"/>
<dbReference type="EnsemblPlants" id="Bo2g029160.1">
    <property type="protein sequence ID" value="Bo2g029160.1"/>
    <property type="gene ID" value="Bo2g029160"/>
</dbReference>
<protein>
    <submittedName>
        <fullName evidence="1">Uncharacterized protein</fullName>
    </submittedName>
</protein>
<sequence length="87" mass="9845">MDSPSSIEDSLTEKMIPHYSSLDSFGAMKVYQLVNLESIRVSQAELCQRFMQLPKYLRVAISHCILRKDDSLSSVAAPLDSYVTPEY</sequence>
<evidence type="ECO:0000313" key="1">
    <source>
        <dbReference type="EnsemblPlants" id="Bo2g029160.1"/>
    </source>
</evidence>
<dbReference type="eggNOG" id="KOG1169">
    <property type="taxonomic scope" value="Eukaryota"/>
</dbReference>
<evidence type="ECO:0000313" key="2">
    <source>
        <dbReference type="Proteomes" id="UP000032141"/>
    </source>
</evidence>
<organism evidence="1 2">
    <name type="scientific">Brassica oleracea var. oleracea</name>
    <dbReference type="NCBI Taxonomy" id="109376"/>
    <lineage>
        <taxon>Eukaryota</taxon>
        <taxon>Viridiplantae</taxon>
        <taxon>Streptophyta</taxon>
        <taxon>Embryophyta</taxon>
        <taxon>Tracheophyta</taxon>
        <taxon>Spermatophyta</taxon>
        <taxon>Magnoliopsida</taxon>
        <taxon>eudicotyledons</taxon>
        <taxon>Gunneridae</taxon>
        <taxon>Pentapetalae</taxon>
        <taxon>rosids</taxon>
        <taxon>malvids</taxon>
        <taxon>Brassicales</taxon>
        <taxon>Brassicaceae</taxon>
        <taxon>Brassiceae</taxon>
        <taxon>Brassica</taxon>
    </lineage>
</organism>
<dbReference type="Proteomes" id="UP000032141">
    <property type="component" value="Chromosome C2"/>
</dbReference>
<reference evidence="1 2" key="1">
    <citation type="journal article" date="2014" name="Genome Biol.">
        <title>Transcriptome and methylome profiling reveals relics of genome dominance in the mesopolyploid Brassica oleracea.</title>
        <authorList>
            <person name="Parkin I.A."/>
            <person name="Koh C."/>
            <person name="Tang H."/>
            <person name="Robinson S.J."/>
            <person name="Kagale S."/>
            <person name="Clarke W.E."/>
            <person name="Town C.D."/>
            <person name="Nixon J."/>
            <person name="Krishnakumar V."/>
            <person name="Bidwell S.L."/>
            <person name="Denoeud F."/>
            <person name="Belcram H."/>
            <person name="Links M.G."/>
            <person name="Just J."/>
            <person name="Clarke C."/>
            <person name="Bender T."/>
            <person name="Huebert T."/>
            <person name="Mason A.S."/>
            <person name="Pires J.C."/>
            <person name="Barker G."/>
            <person name="Moore J."/>
            <person name="Walley P.G."/>
            <person name="Manoli S."/>
            <person name="Batley J."/>
            <person name="Edwards D."/>
            <person name="Nelson M.N."/>
            <person name="Wang X."/>
            <person name="Paterson A.H."/>
            <person name="King G."/>
            <person name="Bancroft I."/>
            <person name="Chalhoub B."/>
            <person name="Sharpe A.G."/>
        </authorList>
    </citation>
    <scope>NUCLEOTIDE SEQUENCE</scope>
    <source>
        <strain evidence="1 2">cv. TO1000</strain>
    </source>
</reference>
<accession>A0A0D3ALE2</accession>
<proteinExistence type="predicted"/>
<dbReference type="STRING" id="109376.A0A0D3ALE2"/>
<name>A0A0D3ALE2_BRAOL</name>
<dbReference type="HOGENOM" id="CLU_2486442_0_0_1"/>
<reference evidence="1" key="2">
    <citation type="submission" date="2015-03" db="UniProtKB">
        <authorList>
            <consortium name="EnsemblPlants"/>
        </authorList>
    </citation>
    <scope>IDENTIFICATION</scope>
</reference>
<dbReference type="Gramene" id="Bo2g029160.1">
    <property type="protein sequence ID" value="Bo2g029160.1"/>
    <property type="gene ID" value="Bo2g029160"/>
</dbReference>